<gene>
    <name evidence="3" type="ORF">PGLA1383_LOCUS47597</name>
</gene>
<evidence type="ECO:0000313" key="3">
    <source>
        <dbReference type="EMBL" id="CAE8631495.1"/>
    </source>
</evidence>
<keyword evidence="2" id="KW-0812">Transmembrane</keyword>
<organism evidence="3 4">
    <name type="scientific">Polarella glacialis</name>
    <name type="common">Dinoflagellate</name>
    <dbReference type="NCBI Taxonomy" id="89957"/>
    <lineage>
        <taxon>Eukaryota</taxon>
        <taxon>Sar</taxon>
        <taxon>Alveolata</taxon>
        <taxon>Dinophyceae</taxon>
        <taxon>Suessiales</taxon>
        <taxon>Suessiaceae</taxon>
        <taxon>Polarella</taxon>
    </lineage>
</organism>
<dbReference type="AlphaFoldDB" id="A0A813H1I3"/>
<keyword evidence="2" id="KW-0472">Membrane</keyword>
<accession>A0A813H1I3</accession>
<keyword evidence="4" id="KW-1185">Reference proteome</keyword>
<dbReference type="Proteomes" id="UP000654075">
    <property type="component" value="Unassembled WGS sequence"/>
</dbReference>
<reference evidence="3" key="1">
    <citation type="submission" date="2021-02" db="EMBL/GenBank/DDBJ databases">
        <authorList>
            <person name="Dougan E. K."/>
            <person name="Rhodes N."/>
            <person name="Thang M."/>
            <person name="Chan C."/>
        </authorList>
    </citation>
    <scope>NUCLEOTIDE SEQUENCE</scope>
</reference>
<feature type="region of interest" description="Disordered" evidence="1">
    <location>
        <begin position="43"/>
        <end position="72"/>
    </location>
</feature>
<keyword evidence="2" id="KW-1133">Transmembrane helix</keyword>
<proteinExistence type="predicted"/>
<protein>
    <submittedName>
        <fullName evidence="3">Uncharacterized protein</fullName>
    </submittedName>
</protein>
<name>A0A813H1I3_POLGL</name>
<evidence type="ECO:0000256" key="2">
    <source>
        <dbReference type="SAM" id="Phobius"/>
    </source>
</evidence>
<sequence length="104" mass="10410">MHLSSSSEGEEAGDYIIADELNHRVQRCPAAGVGNCTTIAGGSQGSASGQLNRPTSVTLAGISPTSTTTTTTRLPIGQAGAMAMTHGAALAVFTALFSSAMALQ</sequence>
<feature type="transmembrane region" description="Helical" evidence="2">
    <location>
        <begin position="83"/>
        <end position="103"/>
    </location>
</feature>
<evidence type="ECO:0000313" key="4">
    <source>
        <dbReference type="Proteomes" id="UP000654075"/>
    </source>
</evidence>
<comment type="caution">
    <text evidence="3">The sequence shown here is derived from an EMBL/GenBank/DDBJ whole genome shotgun (WGS) entry which is preliminary data.</text>
</comment>
<dbReference type="EMBL" id="CAJNNV010030144">
    <property type="protein sequence ID" value="CAE8631495.1"/>
    <property type="molecule type" value="Genomic_DNA"/>
</dbReference>
<evidence type="ECO:0000256" key="1">
    <source>
        <dbReference type="SAM" id="MobiDB-lite"/>
    </source>
</evidence>